<evidence type="ECO:0000256" key="1">
    <source>
        <dbReference type="SAM" id="MobiDB-lite"/>
    </source>
</evidence>
<feature type="region of interest" description="Disordered" evidence="1">
    <location>
        <begin position="133"/>
        <end position="171"/>
    </location>
</feature>
<protein>
    <submittedName>
        <fullName evidence="2">Uncharacterized protein</fullName>
    </submittedName>
</protein>
<gene>
    <name evidence="2" type="ORF">GGX14DRAFT_580632</name>
</gene>
<feature type="compositionally biased region" description="Polar residues" evidence="1">
    <location>
        <begin position="68"/>
        <end position="84"/>
    </location>
</feature>
<comment type="caution">
    <text evidence="2">The sequence shown here is derived from an EMBL/GenBank/DDBJ whole genome shotgun (WGS) entry which is preliminary data.</text>
</comment>
<reference evidence="2" key="1">
    <citation type="submission" date="2023-03" db="EMBL/GenBank/DDBJ databases">
        <title>Massive genome expansion in bonnet fungi (Mycena s.s.) driven by repeated elements and novel gene families across ecological guilds.</title>
        <authorList>
            <consortium name="Lawrence Berkeley National Laboratory"/>
            <person name="Harder C.B."/>
            <person name="Miyauchi S."/>
            <person name="Viragh M."/>
            <person name="Kuo A."/>
            <person name="Thoen E."/>
            <person name="Andreopoulos B."/>
            <person name="Lu D."/>
            <person name="Skrede I."/>
            <person name="Drula E."/>
            <person name="Henrissat B."/>
            <person name="Morin E."/>
            <person name="Kohler A."/>
            <person name="Barry K."/>
            <person name="LaButti K."/>
            <person name="Morin E."/>
            <person name="Salamov A."/>
            <person name="Lipzen A."/>
            <person name="Mereny Z."/>
            <person name="Hegedus B."/>
            <person name="Baldrian P."/>
            <person name="Stursova M."/>
            <person name="Weitz H."/>
            <person name="Taylor A."/>
            <person name="Grigoriev I.V."/>
            <person name="Nagy L.G."/>
            <person name="Martin F."/>
            <person name="Kauserud H."/>
        </authorList>
    </citation>
    <scope>NUCLEOTIDE SEQUENCE</scope>
    <source>
        <strain evidence="2">9144</strain>
    </source>
</reference>
<evidence type="ECO:0000313" key="3">
    <source>
        <dbReference type="Proteomes" id="UP001219525"/>
    </source>
</evidence>
<keyword evidence="3" id="KW-1185">Reference proteome</keyword>
<feature type="region of interest" description="Disordered" evidence="1">
    <location>
        <begin position="38"/>
        <end position="91"/>
    </location>
</feature>
<evidence type="ECO:0000313" key="2">
    <source>
        <dbReference type="EMBL" id="KAJ7189527.1"/>
    </source>
</evidence>
<dbReference type="Proteomes" id="UP001219525">
    <property type="component" value="Unassembled WGS sequence"/>
</dbReference>
<proteinExistence type="predicted"/>
<organism evidence="2 3">
    <name type="scientific">Mycena pura</name>
    <dbReference type="NCBI Taxonomy" id="153505"/>
    <lineage>
        <taxon>Eukaryota</taxon>
        <taxon>Fungi</taxon>
        <taxon>Dikarya</taxon>
        <taxon>Basidiomycota</taxon>
        <taxon>Agaricomycotina</taxon>
        <taxon>Agaricomycetes</taxon>
        <taxon>Agaricomycetidae</taxon>
        <taxon>Agaricales</taxon>
        <taxon>Marasmiineae</taxon>
        <taxon>Mycenaceae</taxon>
        <taxon>Mycena</taxon>
    </lineage>
</organism>
<feature type="compositionally biased region" description="Low complexity" evidence="1">
    <location>
        <begin position="38"/>
        <end position="48"/>
    </location>
</feature>
<accession>A0AAD6UKG8</accession>
<name>A0AAD6UKG8_9AGAR</name>
<dbReference type="EMBL" id="JARJCW010000174">
    <property type="protein sequence ID" value="KAJ7189527.1"/>
    <property type="molecule type" value="Genomic_DNA"/>
</dbReference>
<sequence>MPSLNSPLLRTIVFKPTNAQSIDSPAPLLARSNTSLFSNSSSISSYKSPALPANHASPHQPDAHQEFANDSSYSQPASPSTEQPLDNEARSEDSAMRFVTLPSQPGPHRVVFGAHDSDDLYEIAEPNVLPAPHKARGKRKRAEVDEDADDAHTRTQGFGGPAKRFKAQQPQVPPRVDVDCVVVYLEEVEKPSDPGIVWSWAGVRRGRAGTRVPDLLLKARRVSSRFARSSVDKYMRSAERWRSCSREEWIAGADSESRLHTCLHITVVFHRTTEMAATYTKILDFAKAHMAEKAKLFAQCEGRLQGHGRVLVERDGLLVRVKQRLVEESGDVLSK</sequence>
<dbReference type="AlphaFoldDB" id="A0AAD6UKG8"/>